<feature type="transmembrane region" description="Helical" evidence="1">
    <location>
        <begin position="57"/>
        <end position="79"/>
    </location>
</feature>
<feature type="transmembrane region" description="Helical" evidence="1">
    <location>
        <begin position="100"/>
        <end position="122"/>
    </location>
</feature>
<keyword evidence="1" id="KW-0812">Transmembrane</keyword>
<evidence type="ECO:0000313" key="3">
    <source>
        <dbReference type="Proteomes" id="UP000235682"/>
    </source>
</evidence>
<proteinExistence type="predicted"/>
<feature type="transmembrane region" description="Helical" evidence="1">
    <location>
        <begin position="177"/>
        <end position="199"/>
    </location>
</feature>
<gene>
    <name evidence="2" type="ORF">CJ205_02040</name>
</gene>
<name>A0A2N6SP53_9LACT</name>
<feature type="transmembrane region" description="Helical" evidence="1">
    <location>
        <begin position="142"/>
        <end position="165"/>
    </location>
</feature>
<dbReference type="PANTHER" id="PTHR36111:SF2">
    <property type="entry name" value="INNER MEMBRANE PROTEIN"/>
    <property type="match status" value="1"/>
</dbReference>
<keyword evidence="3" id="KW-1185">Reference proteome</keyword>
<organism evidence="2 3">
    <name type="scientific">Dolosicoccus paucivorans</name>
    <dbReference type="NCBI Taxonomy" id="84521"/>
    <lineage>
        <taxon>Bacteria</taxon>
        <taxon>Bacillati</taxon>
        <taxon>Bacillota</taxon>
        <taxon>Bacilli</taxon>
        <taxon>Lactobacillales</taxon>
        <taxon>Aerococcaceae</taxon>
        <taxon>Dolosicoccus</taxon>
    </lineage>
</organism>
<protein>
    <submittedName>
        <fullName evidence="2">DUF554 domain-containing protein</fullName>
    </submittedName>
</protein>
<dbReference type="Proteomes" id="UP000235682">
    <property type="component" value="Unassembled WGS sequence"/>
</dbReference>
<dbReference type="STRING" id="84521.SAMN04487994_10576"/>
<dbReference type="AlphaFoldDB" id="A0A2N6SP53"/>
<dbReference type="EMBL" id="PNHE01000005">
    <property type="protein sequence ID" value="PMC58851.1"/>
    <property type="molecule type" value="Genomic_DNA"/>
</dbReference>
<dbReference type="Pfam" id="PF04474">
    <property type="entry name" value="DUF554"/>
    <property type="match status" value="1"/>
</dbReference>
<comment type="caution">
    <text evidence="2">The sequence shown here is derived from an EMBL/GenBank/DDBJ whole genome shotgun (WGS) entry which is preliminary data.</text>
</comment>
<dbReference type="InterPro" id="IPR007563">
    <property type="entry name" value="DUF554"/>
</dbReference>
<feature type="transmembrane region" description="Helical" evidence="1">
    <location>
        <begin position="6"/>
        <end position="25"/>
    </location>
</feature>
<dbReference type="OrthoDB" id="9797976at2"/>
<feature type="transmembrane region" description="Helical" evidence="1">
    <location>
        <begin position="32"/>
        <end position="51"/>
    </location>
</feature>
<evidence type="ECO:0000313" key="2">
    <source>
        <dbReference type="EMBL" id="PMC58851.1"/>
    </source>
</evidence>
<keyword evidence="1" id="KW-0472">Membrane</keyword>
<sequence length="230" mass="24175">MVGVIVNSIAIIVGSAIGLLFKGGIPQRVHETLMNGIGLCVLYLGVDGALANENIMMLLISIGLGGFIGSWIDIDRWVIKTVNQLEARFVPKRDKNGPSLSQGFIAASMLLCIGSMVIVGSLESGLNGDHTTLYTKSVLDFVTALLLSSSLGIGVMLSSISILIVQGSLTLSAQLAAPILTPAVITDVISIGSVILIGLSLNVLEITDIKLMNLMPAIFVPVIFMLITMI</sequence>
<evidence type="ECO:0000256" key="1">
    <source>
        <dbReference type="SAM" id="Phobius"/>
    </source>
</evidence>
<dbReference type="PANTHER" id="PTHR36111">
    <property type="entry name" value="INNER MEMBRANE PROTEIN-RELATED"/>
    <property type="match status" value="1"/>
</dbReference>
<accession>A0A2N6SP53</accession>
<keyword evidence="1" id="KW-1133">Transmembrane helix</keyword>
<reference evidence="2 3" key="1">
    <citation type="submission" date="2017-09" db="EMBL/GenBank/DDBJ databases">
        <title>Bacterial strain isolated from the female urinary microbiota.</title>
        <authorList>
            <person name="Thomas-White K."/>
            <person name="Kumar N."/>
            <person name="Forster S."/>
            <person name="Putonti C."/>
            <person name="Lawley T."/>
            <person name="Wolfe A.J."/>
        </authorList>
    </citation>
    <scope>NUCLEOTIDE SEQUENCE [LARGE SCALE GENOMIC DNA]</scope>
    <source>
        <strain evidence="2 3">UMB0852</strain>
    </source>
</reference>
<feature type="transmembrane region" description="Helical" evidence="1">
    <location>
        <begin position="211"/>
        <end position="229"/>
    </location>
</feature>